<keyword evidence="3" id="KW-1185">Reference proteome</keyword>
<proteinExistence type="predicted"/>
<reference evidence="2 3" key="1">
    <citation type="submission" date="2019-03" db="EMBL/GenBank/DDBJ databases">
        <title>First draft genome of Liparis tanakae, snailfish: a comprehensive survey of snailfish specific genes.</title>
        <authorList>
            <person name="Kim W."/>
            <person name="Song I."/>
            <person name="Jeong J.-H."/>
            <person name="Kim D."/>
            <person name="Kim S."/>
            <person name="Ryu S."/>
            <person name="Song J.Y."/>
            <person name="Lee S.K."/>
        </authorList>
    </citation>
    <scope>NUCLEOTIDE SEQUENCE [LARGE SCALE GENOMIC DNA]</scope>
    <source>
        <tissue evidence="2">Muscle</tissue>
    </source>
</reference>
<evidence type="ECO:0000256" key="1">
    <source>
        <dbReference type="SAM" id="MobiDB-lite"/>
    </source>
</evidence>
<dbReference type="AlphaFoldDB" id="A0A4Z2HJL6"/>
<feature type="region of interest" description="Disordered" evidence="1">
    <location>
        <begin position="37"/>
        <end position="64"/>
    </location>
</feature>
<comment type="caution">
    <text evidence="2">The sequence shown here is derived from an EMBL/GenBank/DDBJ whole genome shotgun (WGS) entry which is preliminary data.</text>
</comment>
<name>A0A4Z2HJL6_9TELE</name>
<dbReference type="Proteomes" id="UP000314294">
    <property type="component" value="Unassembled WGS sequence"/>
</dbReference>
<dbReference type="EMBL" id="SRLO01000226">
    <property type="protein sequence ID" value="TNN66008.1"/>
    <property type="molecule type" value="Genomic_DNA"/>
</dbReference>
<gene>
    <name evidence="2" type="ORF">EYF80_023764</name>
</gene>
<organism evidence="2 3">
    <name type="scientific">Liparis tanakae</name>
    <name type="common">Tanaka's snailfish</name>
    <dbReference type="NCBI Taxonomy" id="230148"/>
    <lineage>
        <taxon>Eukaryota</taxon>
        <taxon>Metazoa</taxon>
        <taxon>Chordata</taxon>
        <taxon>Craniata</taxon>
        <taxon>Vertebrata</taxon>
        <taxon>Euteleostomi</taxon>
        <taxon>Actinopterygii</taxon>
        <taxon>Neopterygii</taxon>
        <taxon>Teleostei</taxon>
        <taxon>Neoteleostei</taxon>
        <taxon>Acanthomorphata</taxon>
        <taxon>Eupercaria</taxon>
        <taxon>Perciformes</taxon>
        <taxon>Cottioidei</taxon>
        <taxon>Cottales</taxon>
        <taxon>Liparidae</taxon>
        <taxon>Liparis</taxon>
    </lineage>
</organism>
<sequence length="129" mass="14184">MPTDSLENLDSRVLDFGPEAPEAERWRITEEVIAKRNILPQKGPGRVTGSGESSQQAPPGAAGTTRTLQDAAYVLVNLLQTETMWRWICRHLQNLRRCGNVYLSATVSQRTAAVFVLCNVSLTCVLASI</sequence>
<protein>
    <submittedName>
        <fullName evidence="2">Uncharacterized protein</fullName>
    </submittedName>
</protein>
<evidence type="ECO:0000313" key="2">
    <source>
        <dbReference type="EMBL" id="TNN66008.1"/>
    </source>
</evidence>
<accession>A0A4Z2HJL6</accession>
<evidence type="ECO:0000313" key="3">
    <source>
        <dbReference type="Proteomes" id="UP000314294"/>
    </source>
</evidence>